<dbReference type="InterPro" id="IPR011711">
    <property type="entry name" value="GntR_C"/>
</dbReference>
<dbReference type="InterPro" id="IPR036388">
    <property type="entry name" value="WH-like_DNA-bd_sf"/>
</dbReference>
<accession>A0AB39UHA0</accession>
<dbReference type="PANTHER" id="PTHR43537:SF24">
    <property type="entry name" value="GLUCONATE OPERON TRANSCRIPTIONAL REPRESSOR"/>
    <property type="match status" value="1"/>
</dbReference>
<organism evidence="6">
    <name type="scientific">Bifidobacterium fermentum</name>
    <dbReference type="NCBI Taxonomy" id="3059035"/>
    <lineage>
        <taxon>Bacteria</taxon>
        <taxon>Bacillati</taxon>
        <taxon>Actinomycetota</taxon>
        <taxon>Actinomycetes</taxon>
        <taxon>Bifidobacteriales</taxon>
        <taxon>Bifidobacteriaceae</taxon>
        <taxon>Bifidobacterium</taxon>
    </lineage>
</organism>
<dbReference type="InterPro" id="IPR000524">
    <property type="entry name" value="Tscrpt_reg_HTH_GntR"/>
</dbReference>
<proteinExistence type="predicted"/>
<evidence type="ECO:0000256" key="3">
    <source>
        <dbReference type="ARBA" id="ARBA00023163"/>
    </source>
</evidence>
<dbReference type="EMBL" id="CP129682">
    <property type="protein sequence ID" value="XDS48060.1"/>
    <property type="molecule type" value="Genomic_DNA"/>
</dbReference>
<dbReference type="SUPFAM" id="SSF46785">
    <property type="entry name" value="Winged helix' DNA-binding domain"/>
    <property type="match status" value="1"/>
</dbReference>
<dbReference type="SMART" id="SM00895">
    <property type="entry name" value="FCD"/>
    <property type="match status" value="1"/>
</dbReference>
<dbReference type="PANTHER" id="PTHR43537">
    <property type="entry name" value="TRANSCRIPTIONAL REGULATOR, GNTR FAMILY"/>
    <property type="match status" value="1"/>
</dbReference>
<dbReference type="GO" id="GO:0003677">
    <property type="term" value="F:DNA binding"/>
    <property type="evidence" value="ECO:0007669"/>
    <property type="project" value="UniProtKB-KW"/>
</dbReference>
<evidence type="ECO:0000259" key="4">
    <source>
        <dbReference type="PROSITE" id="PS50949"/>
    </source>
</evidence>
<protein>
    <submittedName>
        <fullName evidence="6">GntR family transcriptional regulator</fullName>
    </submittedName>
</protein>
<dbReference type="SUPFAM" id="SSF48008">
    <property type="entry name" value="GntR ligand-binding domain-like"/>
    <property type="match status" value="1"/>
</dbReference>
<evidence type="ECO:0000313" key="5">
    <source>
        <dbReference type="EMBL" id="XDS47232.1"/>
    </source>
</evidence>
<dbReference type="SMART" id="SM00345">
    <property type="entry name" value="HTH_GNTR"/>
    <property type="match status" value="1"/>
</dbReference>
<name>A0AB39UHA0_9BIFI</name>
<dbReference type="AlphaFoldDB" id="A0AB39UHA0"/>
<dbReference type="CDD" id="cd07377">
    <property type="entry name" value="WHTH_GntR"/>
    <property type="match status" value="1"/>
</dbReference>
<dbReference type="GO" id="GO:0003700">
    <property type="term" value="F:DNA-binding transcription factor activity"/>
    <property type="evidence" value="ECO:0007669"/>
    <property type="project" value="InterPro"/>
</dbReference>
<reference evidence="6" key="1">
    <citation type="submission" date="2023-07" db="EMBL/GenBank/DDBJ databases">
        <title>Bifidobacterium aquikefiriaerophilum sp. nov. and Bifidobacterium eccum sp. nov., isolated from water kefir.</title>
        <authorList>
            <person name="Breselge S."/>
            <person name="Bellassi P."/>
            <person name="Barcenilla C."/>
            <person name="Alvarez-Ordonez A."/>
            <person name="Morelli L."/>
            <person name="Cotter P.D."/>
        </authorList>
    </citation>
    <scope>NUCLEOTIDE SEQUENCE</scope>
    <source>
        <strain evidence="7">WK012_4_13</strain>
        <strain evidence="6">WK013_4_14</strain>
        <strain evidence="5">WK048_4_13</strain>
    </source>
</reference>
<keyword evidence="3" id="KW-0804">Transcription</keyword>
<evidence type="ECO:0000313" key="7">
    <source>
        <dbReference type="EMBL" id="XDS51137.1"/>
    </source>
</evidence>
<evidence type="ECO:0000256" key="1">
    <source>
        <dbReference type="ARBA" id="ARBA00023015"/>
    </source>
</evidence>
<dbReference type="Gene3D" id="1.10.10.10">
    <property type="entry name" value="Winged helix-like DNA-binding domain superfamily/Winged helix DNA-binding domain"/>
    <property type="match status" value="1"/>
</dbReference>
<sequence>MGRPVRTQLLGDQIVTLLRNQIIHGEIPQGSRIVEGEIAERYDVSRGPVRDAFARLLSEGLLEKKRQGCVVRGVSEKDVWDIYEVRVLFEESAVSHVISHLDTTDWTGMEQSIEGMHKALESGDLNQYALEDLNFHDALILCSHNARIIGFWSTIMPIFSVMLQVTNAQDSDLTPSFDDHVAILESLKSGENVDVKSLINRHLEGSLNRMIRALQSSSR</sequence>
<dbReference type="Gene3D" id="1.20.120.530">
    <property type="entry name" value="GntR ligand-binding domain-like"/>
    <property type="match status" value="1"/>
</dbReference>
<feature type="domain" description="HTH gntR-type" evidence="4">
    <location>
        <begin position="8"/>
        <end position="74"/>
    </location>
</feature>
<keyword evidence="1" id="KW-0805">Transcription regulation</keyword>
<dbReference type="InterPro" id="IPR008920">
    <property type="entry name" value="TF_FadR/GntR_C"/>
</dbReference>
<dbReference type="Pfam" id="PF00392">
    <property type="entry name" value="GntR"/>
    <property type="match status" value="1"/>
</dbReference>
<dbReference type="EMBL" id="CP129675">
    <property type="protein sequence ID" value="XDS47232.1"/>
    <property type="molecule type" value="Genomic_DNA"/>
</dbReference>
<evidence type="ECO:0000313" key="6">
    <source>
        <dbReference type="EMBL" id="XDS48060.1"/>
    </source>
</evidence>
<dbReference type="InterPro" id="IPR036390">
    <property type="entry name" value="WH_DNA-bd_sf"/>
</dbReference>
<dbReference type="RefSeq" id="WP_369342101.1">
    <property type="nucleotide sequence ID" value="NZ_CP129675.1"/>
</dbReference>
<keyword evidence="2" id="KW-0238">DNA-binding</keyword>
<dbReference type="EMBL" id="CP129683">
    <property type="protein sequence ID" value="XDS51137.1"/>
    <property type="molecule type" value="Genomic_DNA"/>
</dbReference>
<evidence type="ECO:0000256" key="2">
    <source>
        <dbReference type="ARBA" id="ARBA00023125"/>
    </source>
</evidence>
<dbReference type="KEGG" id="bfk:QN062_02850"/>
<gene>
    <name evidence="7" type="ORF">QN062_02850</name>
    <name evidence="6" type="ORF">QN216_06855</name>
    <name evidence="5" type="ORF">QN217_03595</name>
</gene>
<dbReference type="Pfam" id="PF07729">
    <property type="entry name" value="FCD"/>
    <property type="match status" value="1"/>
</dbReference>
<dbReference type="PROSITE" id="PS50949">
    <property type="entry name" value="HTH_GNTR"/>
    <property type="match status" value="1"/>
</dbReference>